<comment type="similarity">
    <text evidence="2 12">Belongs to the DsbB family. BdbC subfamily.</text>
</comment>
<evidence type="ECO:0000256" key="1">
    <source>
        <dbReference type="ARBA" id="ARBA00004141"/>
    </source>
</evidence>
<dbReference type="GO" id="GO:0015035">
    <property type="term" value="F:protein-disulfide reductase activity"/>
    <property type="evidence" value="ECO:0007669"/>
    <property type="project" value="UniProtKB-UniRule"/>
</dbReference>
<evidence type="ECO:0000256" key="9">
    <source>
        <dbReference type="ARBA" id="ARBA00023157"/>
    </source>
</evidence>
<dbReference type="SUPFAM" id="SSF158442">
    <property type="entry name" value="DsbB-like"/>
    <property type="match status" value="1"/>
</dbReference>
<keyword evidence="9 12" id="KW-1015">Disulfide bond</keyword>
<evidence type="ECO:0000256" key="8">
    <source>
        <dbReference type="ARBA" id="ARBA00023136"/>
    </source>
</evidence>
<evidence type="ECO:0000256" key="3">
    <source>
        <dbReference type="ARBA" id="ARBA00022448"/>
    </source>
</evidence>
<dbReference type="OrthoDB" id="158402at2"/>
<dbReference type="GO" id="GO:0006457">
    <property type="term" value="P:protein folding"/>
    <property type="evidence" value="ECO:0007669"/>
    <property type="project" value="InterPro"/>
</dbReference>
<feature type="transmembrane region" description="Helical" evidence="13">
    <location>
        <begin position="108"/>
        <end position="132"/>
    </location>
</feature>
<feature type="transmembrane region" description="Helical" evidence="13">
    <location>
        <begin position="65"/>
        <end position="82"/>
    </location>
</feature>
<keyword evidence="12" id="KW-1003">Cell membrane</keyword>
<dbReference type="PANTHER" id="PTHR43469:SF1">
    <property type="entry name" value="SPBETA PROPHAGE-DERIVED DISULFIDE BOND FORMATION PROTEIN B"/>
    <property type="match status" value="1"/>
</dbReference>
<evidence type="ECO:0000256" key="13">
    <source>
        <dbReference type="SAM" id="Phobius"/>
    </source>
</evidence>
<dbReference type="Pfam" id="PF02600">
    <property type="entry name" value="DsbB"/>
    <property type="match status" value="1"/>
</dbReference>
<evidence type="ECO:0000256" key="11">
    <source>
        <dbReference type="ARBA" id="ARBA00023284"/>
    </source>
</evidence>
<evidence type="ECO:0000313" key="15">
    <source>
        <dbReference type="Proteomes" id="UP000187367"/>
    </source>
</evidence>
<comment type="caution">
    <text evidence="14">The sequence shown here is derived from an EMBL/GenBank/DDBJ whole genome shotgun (WGS) entry which is preliminary data.</text>
</comment>
<dbReference type="Gene3D" id="1.20.1550.10">
    <property type="entry name" value="DsbB-like"/>
    <property type="match status" value="1"/>
</dbReference>
<dbReference type="Proteomes" id="UP000187367">
    <property type="component" value="Unassembled WGS sequence"/>
</dbReference>
<dbReference type="InterPro" id="IPR003752">
    <property type="entry name" value="DiS_bond_form_DsbB/BdbC"/>
</dbReference>
<evidence type="ECO:0000313" key="14">
    <source>
        <dbReference type="EMBL" id="OMI03996.1"/>
    </source>
</evidence>
<keyword evidence="5 12" id="KW-0249">Electron transport</keyword>
<dbReference type="EMBL" id="MTJL01000027">
    <property type="protein sequence ID" value="OMI03996.1"/>
    <property type="molecule type" value="Genomic_DNA"/>
</dbReference>
<keyword evidence="8 12" id="KW-0472">Membrane</keyword>
<dbReference type="GeneID" id="92791474"/>
<feature type="disulfide bond" description="Redox-active" evidence="12">
    <location>
        <begin position="95"/>
        <end position="101"/>
    </location>
</feature>
<dbReference type="NCBIfam" id="NF002849">
    <property type="entry name" value="PRK03113.1"/>
    <property type="match status" value="1"/>
</dbReference>
<accession>A0A1R1S027</accession>
<comment type="function">
    <text evidence="12">Required for disulfide bond formation in some proteins.</text>
</comment>
<keyword evidence="3 12" id="KW-0813">Transport</keyword>
<keyword evidence="6 12" id="KW-1133">Transmembrane helix</keyword>
<gene>
    <name evidence="12" type="primary">bdbC</name>
    <name evidence="14" type="ORF">BW143_14210</name>
</gene>
<keyword evidence="4 12" id="KW-0812">Transmembrane</keyword>
<keyword evidence="15" id="KW-1185">Reference proteome</keyword>
<sequence>MKNKSFLLYGAWIVSLAATIGSLYFSEIRKFIPCELCWYQRIMMYPLVLILGIATFQGDVRVKKYVLPMAIIGAGISLMHYLEQKIPGFNGIKPCITGVPCSGQYINWFGFITIPFLALTAFILIIIFMCFLKGKEE</sequence>
<comment type="subcellular location">
    <subcellularLocation>
        <location evidence="12">Cell membrane</location>
        <topology evidence="12">Multi-pass membrane protein</topology>
    </subcellularLocation>
    <subcellularLocation>
        <location evidence="1">Membrane</location>
        <topology evidence="1">Multi-pass membrane protein</topology>
    </subcellularLocation>
</comment>
<dbReference type="HAMAP" id="MF_00287">
    <property type="entry name" value="BdbC"/>
    <property type="match status" value="1"/>
</dbReference>
<dbReference type="InterPro" id="IPR012187">
    <property type="entry name" value="Disulphide_bond_form_BdbC"/>
</dbReference>
<proteinExistence type="inferred from homology"/>
<evidence type="ECO:0000256" key="7">
    <source>
        <dbReference type="ARBA" id="ARBA00023002"/>
    </source>
</evidence>
<evidence type="ECO:0000256" key="10">
    <source>
        <dbReference type="ARBA" id="ARBA00023186"/>
    </source>
</evidence>
<dbReference type="AlphaFoldDB" id="A0A1R1QIF6"/>
<evidence type="ECO:0000256" key="4">
    <source>
        <dbReference type="ARBA" id="ARBA00022692"/>
    </source>
</evidence>
<evidence type="ECO:0000256" key="5">
    <source>
        <dbReference type="ARBA" id="ARBA00022982"/>
    </source>
</evidence>
<evidence type="ECO:0000256" key="12">
    <source>
        <dbReference type="HAMAP-Rule" id="MF_00287"/>
    </source>
</evidence>
<name>A0A1R1QIF6_9BACI</name>
<dbReference type="InterPro" id="IPR023380">
    <property type="entry name" value="DsbB-like_sf"/>
</dbReference>
<accession>A0A1R1QIF6</accession>
<evidence type="ECO:0000256" key="2">
    <source>
        <dbReference type="ARBA" id="ARBA00007602"/>
    </source>
</evidence>
<dbReference type="RefSeq" id="WP_076760796.1">
    <property type="nucleotide sequence ID" value="NZ_CP133085.1"/>
</dbReference>
<keyword evidence="11 12" id="KW-0676">Redox-active center</keyword>
<protein>
    <recommendedName>
        <fullName evidence="12">Probable disulfide formation protein</fullName>
    </recommendedName>
    <alternativeName>
        <fullName evidence="12">Disulfide oxidoreductase</fullName>
    </alternativeName>
    <alternativeName>
        <fullName evidence="12">Thiol-disulfide oxidoreductase</fullName>
    </alternativeName>
</protein>
<dbReference type="PANTHER" id="PTHR43469">
    <property type="entry name" value="DISULFIDE FORMATION PROTEIN-RELATED"/>
    <property type="match status" value="1"/>
</dbReference>
<dbReference type="PIRSF" id="PIRSF036659">
    <property type="entry name" value="BdbC"/>
    <property type="match status" value="1"/>
</dbReference>
<keyword evidence="7 12" id="KW-0560">Oxidoreductase</keyword>
<reference evidence="14 15" key="1">
    <citation type="submission" date="2017-01" db="EMBL/GenBank/DDBJ databases">
        <title>Bacillus phylogenomics.</title>
        <authorList>
            <person name="Dunlap C."/>
        </authorList>
    </citation>
    <scope>NUCLEOTIDE SEQUENCE [LARGE SCALE GENOMIC DNA]</scope>
    <source>
        <strain evidence="14 15">NRRL B-41282</strain>
    </source>
</reference>
<feature type="disulfide bond" description="Redox-active" evidence="12">
    <location>
        <begin position="34"/>
        <end position="37"/>
    </location>
</feature>
<evidence type="ECO:0000256" key="6">
    <source>
        <dbReference type="ARBA" id="ARBA00022989"/>
    </source>
</evidence>
<keyword evidence="10 12" id="KW-0143">Chaperone</keyword>
<organism evidence="14 15">
    <name type="scientific">Bacillus swezeyi</name>
    <dbReference type="NCBI Taxonomy" id="1925020"/>
    <lineage>
        <taxon>Bacteria</taxon>
        <taxon>Bacillati</taxon>
        <taxon>Bacillota</taxon>
        <taxon>Bacilli</taxon>
        <taxon>Bacillales</taxon>
        <taxon>Bacillaceae</taxon>
        <taxon>Bacillus</taxon>
    </lineage>
</organism>
<dbReference type="GO" id="GO:0005886">
    <property type="term" value="C:plasma membrane"/>
    <property type="evidence" value="ECO:0007669"/>
    <property type="project" value="UniProtKB-SubCell"/>
</dbReference>
<feature type="transmembrane region" description="Helical" evidence="13">
    <location>
        <begin position="38"/>
        <end position="56"/>
    </location>
</feature>
<feature type="transmembrane region" description="Helical" evidence="13">
    <location>
        <begin position="7"/>
        <end position="26"/>
    </location>
</feature>